<evidence type="ECO:0008006" key="4">
    <source>
        <dbReference type="Google" id="ProtNLM"/>
    </source>
</evidence>
<evidence type="ECO:0000313" key="3">
    <source>
        <dbReference type="Proteomes" id="UP000622797"/>
    </source>
</evidence>
<feature type="region of interest" description="Disordered" evidence="1">
    <location>
        <begin position="87"/>
        <end position="137"/>
    </location>
</feature>
<dbReference type="PANTHER" id="PTHR37012:SF2">
    <property type="entry name" value="BZIP DOMAIN-CONTAINING PROTEIN-RELATED"/>
    <property type="match status" value="1"/>
</dbReference>
<accession>A0A8H4XF89</accession>
<protein>
    <recommendedName>
        <fullName evidence="4">BZIP domain-containing protein</fullName>
    </recommendedName>
</protein>
<name>A0A8H4XF89_9HYPO</name>
<proteinExistence type="predicted"/>
<dbReference type="PANTHER" id="PTHR37012">
    <property type="entry name" value="B-ZIP TRANSCRIPTION FACTOR (EUROFUNG)-RELATED"/>
    <property type="match status" value="1"/>
</dbReference>
<dbReference type="CDD" id="cd14688">
    <property type="entry name" value="bZIP_YAP"/>
    <property type="match status" value="1"/>
</dbReference>
<feature type="compositionally biased region" description="Polar residues" evidence="1">
    <location>
        <begin position="90"/>
        <end position="103"/>
    </location>
</feature>
<dbReference type="Gene3D" id="1.20.5.170">
    <property type="match status" value="1"/>
</dbReference>
<reference evidence="2" key="1">
    <citation type="journal article" date="2020" name="BMC Genomics">
        <title>Correction to: Identification and distribution of gene clusters required for synthesis of sphingolipid metabolism inhibitors in diverse species of the filamentous fungus Fusarium.</title>
        <authorList>
            <person name="Kim H.S."/>
            <person name="Lohmar J.M."/>
            <person name="Busman M."/>
            <person name="Brown D.W."/>
            <person name="Naumann T.A."/>
            <person name="Divon H.H."/>
            <person name="Lysoe E."/>
            <person name="Uhlig S."/>
            <person name="Proctor R.H."/>
        </authorList>
    </citation>
    <scope>NUCLEOTIDE SEQUENCE</scope>
    <source>
        <strain evidence="2">NRRL 20472</strain>
    </source>
</reference>
<sequence>MRDRLPRNILDARRLKKQESDRIAQRQARERTKNRIKQLELLVSILQQDNNSKVITSLVNDLTKVPQERDRLREVLSSLGDTICRHIDDTPTSELSSKATLESPSYAPPEEFASQKCTERMTPVTTSPASRYNGSPETKLHTEHLSTQYEHVDTSSCDTWDQAAYIEHDVTKNTALGNFVPFSNGLGQQMPLPNLSPAFPVTVPVIACGTQDLCYCLELHVFPSSSFHS</sequence>
<dbReference type="Proteomes" id="UP000622797">
    <property type="component" value="Unassembled WGS sequence"/>
</dbReference>
<reference evidence="2" key="2">
    <citation type="submission" date="2020-05" db="EMBL/GenBank/DDBJ databases">
        <authorList>
            <person name="Kim H.-S."/>
            <person name="Proctor R.H."/>
            <person name="Brown D.W."/>
        </authorList>
    </citation>
    <scope>NUCLEOTIDE SEQUENCE</scope>
    <source>
        <strain evidence="2">NRRL 20472</strain>
    </source>
</reference>
<dbReference type="EMBL" id="JABEXW010000032">
    <property type="protein sequence ID" value="KAF4972992.1"/>
    <property type="molecule type" value="Genomic_DNA"/>
</dbReference>
<gene>
    <name evidence="2" type="ORF">FSARC_569</name>
</gene>
<evidence type="ECO:0000256" key="1">
    <source>
        <dbReference type="SAM" id="MobiDB-lite"/>
    </source>
</evidence>
<dbReference type="AlphaFoldDB" id="A0A8H4XF89"/>
<dbReference type="OrthoDB" id="5086080at2759"/>
<organism evidence="2 3">
    <name type="scientific">Fusarium sarcochroum</name>
    <dbReference type="NCBI Taxonomy" id="1208366"/>
    <lineage>
        <taxon>Eukaryota</taxon>
        <taxon>Fungi</taxon>
        <taxon>Dikarya</taxon>
        <taxon>Ascomycota</taxon>
        <taxon>Pezizomycotina</taxon>
        <taxon>Sordariomycetes</taxon>
        <taxon>Hypocreomycetidae</taxon>
        <taxon>Hypocreales</taxon>
        <taxon>Nectriaceae</taxon>
        <taxon>Fusarium</taxon>
        <taxon>Fusarium lateritium species complex</taxon>
    </lineage>
</organism>
<keyword evidence="3" id="KW-1185">Reference proteome</keyword>
<feature type="compositionally biased region" description="Polar residues" evidence="1">
    <location>
        <begin position="123"/>
        <end position="136"/>
    </location>
</feature>
<comment type="caution">
    <text evidence="2">The sequence shown here is derived from an EMBL/GenBank/DDBJ whole genome shotgun (WGS) entry which is preliminary data.</text>
</comment>
<evidence type="ECO:0000313" key="2">
    <source>
        <dbReference type="EMBL" id="KAF4972992.1"/>
    </source>
</evidence>